<dbReference type="PANTHER" id="PTHR11668:SF300">
    <property type="entry name" value="SERINE_THREONINE-PROTEIN PHOSPHATASE"/>
    <property type="match status" value="1"/>
</dbReference>
<comment type="caution">
    <text evidence="9">The sequence shown here is derived from an EMBL/GenBank/DDBJ whole genome shotgun (WGS) entry which is preliminary data.</text>
</comment>
<dbReference type="AlphaFoldDB" id="A0A6A4QVW4"/>
<comment type="catalytic activity">
    <reaction evidence="8">
        <text>O-phospho-L-threonyl-[protein] + H2O = L-threonyl-[protein] + phosphate</text>
        <dbReference type="Rhea" id="RHEA:47004"/>
        <dbReference type="Rhea" id="RHEA-COMP:11060"/>
        <dbReference type="Rhea" id="RHEA-COMP:11605"/>
        <dbReference type="ChEBI" id="CHEBI:15377"/>
        <dbReference type="ChEBI" id="CHEBI:30013"/>
        <dbReference type="ChEBI" id="CHEBI:43474"/>
        <dbReference type="ChEBI" id="CHEBI:61977"/>
        <dbReference type="EC" id="3.1.3.16"/>
    </reaction>
</comment>
<dbReference type="EC" id="3.1.3.16" evidence="2"/>
<dbReference type="SUPFAM" id="SSF56300">
    <property type="entry name" value="Metallo-dependent phosphatases"/>
    <property type="match status" value="1"/>
</dbReference>
<dbReference type="InterPro" id="IPR029052">
    <property type="entry name" value="Metallo-depent_PP-like"/>
</dbReference>
<evidence type="ECO:0000256" key="3">
    <source>
        <dbReference type="ARBA" id="ARBA00022723"/>
    </source>
</evidence>
<protein>
    <recommendedName>
        <fullName evidence="2">protein-serine/threonine phosphatase</fullName>
        <ecNumber evidence="2">3.1.3.16</ecNumber>
    </recommendedName>
</protein>
<dbReference type="GO" id="GO:0046872">
    <property type="term" value="F:metal ion binding"/>
    <property type="evidence" value="ECO:0007669"/>
    <property type="project" value="UniProtKB-KW"/>
</dbReference>
<dbReference type="GO" id="GO:0004722">
    <property type="term" value="F:protein serine/threonine phosphatase activity"/>
    <property type="evidence" value="ECO:0007669"/>
    <property type="project" value="UniProtKB-EC"/>
</dbReference>
<evidence type="ECO:0000256" key="7">
    <source>
        <dbReference type="ARBA" id="ARBA00047761"/>
    </source>
</evidence>
<dbReference type="InterPro" id="IPR006186">
    <property type="entry name" value="Ser/Thr-sp_prot-phosphatase"/>
</dbReference>
<evidence type="ECO:0000256" key="8">
    <source>
        <dbReference type="ARBA" id="ARBA00048336"/>
    </source>
</evidence>
<keyword evidence="5" id="KW-0904">Protein phosphatase</keyword>
<accession>A0A6A4QVW4</accession>
<dbReference type="InterPro" id="IPR050341">
    <property type="entry name" value="PP1_catalytic_subunit"/>
</dbReference>
<dbReference type="GO" id="GO:0005737">
    <property type="term" value="C:cytoplasm"/>
    <property type="evidence" value="ECO:0007669"/>
    <property type="project" value="TreeGrafter"/>
</dbReference>
<evidence type="ECO:0000313" key="9">
    <source>
        <dbReference type="EMBL" id="KAE9617613.1"/>
    </source>
</evidence>
<evidence type="ECO:0000256" key="2">
    <source>
        <dbReference type="ARBA" id="ARBA00013081"/>
    </source>
</evidence>
<evidence type="ECO:0000256" key="5">
    <source>
        <dbReference type="ARBA" id="ARBA00022912"/>
    </source>
</evidence>
<dbReference type="PRINTS" id="PR00114">
    <property type="entry name" value="STPHPHTASE"/>
</dbReference>
<proteinExistence type="predicted"/>
<comment type="cofactor">
    <cofactor evidence="1">
        <name>Mn(2+)</name>
        <dbReference type="ChEBI" id="CHEBI:29035"/>
    </cofactor>
</comment>
<dbReference type="EMBL" id="WOCE01000003">
    <property type="protein sequence ID" value="KAE9617613.1"/>
    <property type="molecule type" value="Genomic_DNA"/>
</dbReference>
<keyword evidence="4" id="KW-0378">Hydrolase</keyword>
<keyword evidence="3" id="KW-0479">Metal-binding</keyword>
<organism evidence="9 10">
    <name type="scientific">Lupinus albus</name>
    <name type="common">White lupine</name>
    <name type="synonym">Lupinus termis</name>
    <dbReference type="NCBI Taxonomy" id="3870"/>
    <lineage>
        <taxon>Eukaryota</taxon>
        <taxon>Viridiplantae</taxon>
        <taxon>Streptophyta</taxon>
        <taxon>Embryophyta</taxon>
        <taxon>Tracheophyta</taxon>
        <taxon>Spermatophyta</taxon>
        <taxon>Magnoliopsida</taxon>
        <taxon>eudicotyledons</taxon>
        <taxon>Gunneridae</taxon>
        <taxon>Pentapetalae</taxon>
        <taxon>rosids</taxon>
        <taxon>fabids</taxon>
        <taxon>Fabales</taxon>
        <taxon>Fabaceae</taxon>
        <taxon>Papilionoideae</taxon>
        <taxon>50 kb inversion clade</taxon>
        <taxon>genistoids sensu lato</taxon>
        <taxon>core genistoids</taxon>
        <taxon>Genisteae</taxon>
        <taxon>Lupinus</taxon>
    </lineage>
</organism>
<comment type="catalytic activity">
    <reaction evidence="7">
        <text>O-phospho-L-seryl-[protein] + H2O = L-seryl-[protein] + phosphate</text>
        <dbReference type="Rhea" id="RHEA:20629"/>
        <dbReference type="Rhea" id="RHEA-COMP:9863"/>
        <dbReference type="Rhea" id="RHEA-COMP:11604"/>
        <dbReference type="ChEBI" id="CHEBI:15377"/>
        <dbReference type="ChEBI" id="CHEBI:29999"/>
        <dbReference type="ChEBI" id="CHEBI:43474"/>
        <dbReference type="ChEBI" id="CHEBI:83421"/>
        <dbReference type="EC" id="3.1.3.16"/>
    </reaction>
</comment>
<keyword evidence="6" id="KW-0464">Manganese</keyword>
<evidence type="ECO:0000313" key="10">
    <source>
        <dbReference type="Proteomes" id="UP000447434"/>
    </source>
</evidence>
<name>A0A6A4QVW4_LUPAL</name>
<evidence type="ECO:0000256" key="4">
    <source>
        <dbReference type="ARBA" id="ARBA00022801"/>
    </source>
</evidence>
<gene>
    <name evidence="9" type="ORF">Lalb_Chr03g0037201</name>
</gene>
<evidence type="ECO:0000256" key="1">
    <source>
        <dbReference type="ARBA" id="ARBA00001936"/>
    </source>
</evidence>
<dbReference type="Proteomes" id="UP000447434">
    <property type="component" value="Chromosome 3"/>
</dbReference>
<dbReference type="OrthoDB" id="1930084at2759"/>
<dbReference type="Gene3D" id="3.60.21.10">
    <property type="match status" value="1"/>
</dbReference>
<reference evidence="10" key="1">
    <citation type="journal article" date="2020" name="Nat. Commun.">
        <title>Genome sequence of the cluster root forming white lupin.</title>
        <authorList>
            <person name="Hufnagel B."/>
            <person name="Marques A."/>
            <person name="Soriano A."/>
            <person name="Marques L."/>
            <person name="Divol F."/>
            <person name="Doumas P."/>
            <person name="Sallet E."/>
            <person name="Mancinotti D."/>
            <person name="Carrere S."/>
            <person name="Marande W."/>
            <person name="Arribat S."/>
            <person name="Keller J."/>
            <person name="Huneau C."/>
            <person name="Blein T."/>
            <person name="Aime D."/>
            <person name="Laguerre M."/>
            <person name="Taylor J."/>
            <person name="Schubert V."/>
            <person name="Nelson M."/>
            <person name="Geu-Flores F."/>
            <person name="Crespi M."/>
            <person name="Gallardo-Guerrero K."/>
            <person name="Delaux P.-M."/>
            <person name="Salse J."/>
            <person name="Berges H."/>
            <person name="Guyot R."/>
            <person name="Gouzy J."/>
            <person name="Peret B."/>
        </authorList>
    </citation>
    <scope>NUCLEOTIDE SEQUENCE [LARGE SCALE GENOMIC DNA]</scope>
    <source>
        <strain evidence="10">cv. Amiga</strain>
    </source>
</reference>
<sequence length="159" mass="18371">MYSKHFYRSFPTHLFTELRLTYVRCCSLRILTKISTFCHFILFQSEYIGTFSNCLTGFQVVEDGYEFFSNRQLVTIFSAPNYCGEFDNDGSMMTVDQTLMCSFQILKPLEKKPKFIFGSTTLKTSTPSKIKVNFLLLDSTTSISLISHYVCLSLMFLNL</sequence>
<dbReference type="PANTHER" id="PTHR11668">
    <property type="entry name" value="SERINE/THREONINE PROTEIN PHOSPHATASE"/>
    <property type="match status" value="1"/>
</dbReference>
<evidence type="ECO:0000256" key="6">
    <source>
        <dbReference type="ARBA" id="ARBA00023211"/>
    </source>
</evidence>
<keyword evidence="10" id="KW-1185">Reference proteome</keyword>
<dbReference type="GO" id="GO:0005634">
    <property type="term" value="C:nucleus"/>
    <property type="evidence" value="ECO:0007669"/>
    <property type="project" value="TreeGrafter"/>
</dbReference>